<dbReference type="InterPro" id="IPR003661">
    <property type="entry name" value="HisK_dim/P_dom"/>
</dbReference>
<evidence type="ECO:0000256" key="8">
    <source>
        <dbReference type="ARBA" id="ARBA00022989"/>
    </source>
</evidence>
<dbReference type="Pfam" id="PF00512">
    <property type="entry name" value="HisKA"/>
    <property type="match status" value="1"/>
</dbReference>
<evidence type="ECO:0000256" key="4">
    <source>
        <dbReference type="ARBA" id="ARBA00022553"/>
    </source>
</evidence>
<evidence type="ECO:0000256" key="5">
    <source>
        <dbReference type="ARBA" id="ARBA00022679"/>
    </source>
</evidence>
<dbReference type="PROSITE" id="PS50885">
    <property type="entry name" value="HAMP"/>
    <property type="match status" value="1"/>
</dbReference>
<dbReference type="EMBL" id="CP114585">
    <property type="protein sequence ID" value="WBA16744.1"/>
    <property type="molecule type" value="Genomic_DNA"/>
</dbReference>
<dbReference type="InterPro" id="IPR022510">
    <property type="entry name" value="Sortase_His-kinase"/>
</dbReference>
<dbReference type="Pfam" id="PF02518">
    <property type="entry name" value="HATPase_c"/>
    <property type="match status" value="1"/>
</dbReference>
<evidence type="ECO:0000256" key="2">
    <source>
        <dbReference type="ARBA" id="ARBA00004370"/>
    </source>
</evidence>
<evidence type="ECO:0000256" key="7">
    <source>
        <dbReference type="ARBA" id="ARBA00022777"/>
    </source>
</evidence>
<dbReference type="SMART" id="SM00388">
    <property type="entry name" value="HisKA"/>
    <property type="match status" value="1"/>
</dbReference>
<dbReference type="Gene3D" id="1.10.287.130">
    <property type="match status" value="1"/>
</dbReference>
<comment type="catalytic activity">
    <reaction evidence="1">
        <text>ATP + protein L-histidine = ADP + protein N-phospho-L-histidine.</text>
        <dbReference type="EC" id="2.7.13.3"/>
    </reaction>
</comment>
<dbReference type="Proteomes" id="UP001164676">
    <property type="component" value="Plasmid unnamed"/>
</dbReference>
<dbReference type="EC" id="2.7.13.3" evidence="3"/>
<dbReference type="Gene3D" id="6.10.340.10">
    <property type="match status" value="1"/>
</dbReference>
<geneLocation type="plasmid" evidence="13 14">
    <name>unnamed</name>
</geneLocation>
<dbReference type="CDD" id="cd06225">
    <property type="entry name" value="HAMP"/>
    <property type="match status" value="1"/>
</dbReference>
<dbReference type="InterPro" id="IPR036890">
    <property type="entry name" value="HATPase_C_sf"/>
</dbReference>
<dbReference type="InterPro" id="IPR005467">
    <property type="entry name" value="His_kinase_dom"/>
</dbReference>
<dbReference type="SUPFAM" id="SSF47384">
    <property type="entry name" value="Homodimeric domain of signal transducing histidine kinase"/>
    <property type="match status" value="1"/>
</dbReference>
<evidence type="ECO:0000313" key="14">
    <source>
        <dbReference type="Proteomes" id="UP001164676"/>
    </source>
</evidence>
<feature type="transmembrane region" description="Helical" evidence="10">
    <location>
        <begin position="21"/>
        <end position="43"/>
    </location>
</feature>
<evidence type="ECO:0000259" key="12">
    <source>
        <dbReference type="PROSITE" id="PS50885"/>
    </source>
</evidence>
<evidence type="ECO:0000256" key="9">
    <source>
        <dbReference type="ARBA" id="ARBA00023012"/>
    </source>
</evidence>
<dbReference type="PANTHER" id="PTHR45436">
    <property type="entry name" value="SENSOR HISTIDINE KINASE YKOH"/>
    <property type="match status" value="1"/>
</dbReference>
<feature type="domain" description="HAMP" evidence="12">
    <location>
        <begin position="463"/>
        <end position="518"/>
    </location>
</feature>
<accession>A0ABY7LHS5</accession>
<evidence type="ECO:0000256" key="3">
    <source>
        <dbReference type="ARBA" id="ARBA00012438"/>
    </source>
</evidence>
<dbReference type="GO" id="GO:0016301">
    <property type="term" value="F:kinase activity"/>
    <property type="evidence" value="ECO:0007669"/>
    <property type="project" value="UniProtKB-KW"/>
</dbReference>
<dbReference type="SUPFAM" id="SSF55874">
    <property type="entry name" value="ATPase domain of HSP90 chaperone/DNA topoisomerase II/histidine kinase"/>
    <property type="match status" value="1"/>
</dbReference>
<keyword evidence="8 10" id="KW-1133">Transmembrane helix</keyword>
<dbReference type="InterPro" id="IPR050428">
    <property type="entry name" value="TCS_sensor_his_kinase"/>
</dbReference>
<sequence>MSLSRLRRYGLKGRRWVREGLAGIRTKIVILSSFLLLLPYLGYQYVWEMESVLRQGQEQTLMGTARAFAMGMNDRPSLFTQHAPPSTLEPGKDLHAFRLTQPIRLDGNLEDWQPYRHHQRFYQRNGLIFSQGAYNSDTLSLAIMSGSTDTAVYFALDIIDSTPATPQATGDIDSQDHLILALTSPQGAFYRVAIGQARNSDNAKIIHLDNGLADNATGVNIEGPPQPLPIAAKWRATEQGYQVEIKLPAAWVGQQLGIAYYDVDDSFNRGLRAIIGTASTRSAATLGSFMMPSAPIQALIERMNNGASSVWVVDQHSRVLAKAGDIQTSTGVWQPRQAIPEQQSVMDWITQTLLRPWYDKLLVTPPEHFVDAMQQASIYKGVQAQQALQGRPYASWRSSDDNQAMILTAAYPIWLDGKVAGAVIVEETTNGIRSLRNEALETLFSVMLAVICTGVLLLLLFGSHIAKRLRRLQQEANHAIDSQGRVTGTITPATSHDEIGLLTQTITDMVGRIAGYNQYLEKMSSRLSHELRTPIAVVRSSLENMAYTQADPDQLTYINRAQDGVQRLAGILSTLTEATRLEQSFDNADKEPVNLNALIEGCGQGYQLAYPDHRFNVMLPAQTIRVFAVPDYLAQLLDKLVSNAVEFDDGATPIDLALSLDAEHITITVSNAGPLLPEHMRDQLFQSMVSVRSESHKSDKPHLGLGLYIARLIADFHQATLVASNRASQDGVTMSLIWPSTQQLGED</sequence>
<dbReference type="PANTHER" id="PTHR45436:SF5">
    <property type="entry name" value="SENSOR HISTIDINE KINASE TRCS"/>
    <property type="match status" value="1"/>
</dbReference>
<dbReference type="InterPro" id="IPR003594">
    <property type="entry name" value="HATPase_dom"/>
</dbReference>
<protein>
    <recommendedName>
        <fullName evidence="3">histidine kinase</fullName>
        <ecNumber evidence="3">2.7.13.3</ecNumber>
    </recommendedName>
</protein>
<dbReference type="SMART" id="SM00304">
    <property type="entry name" value="HAMP"/>
    <property type="match status" value="1"/>
</dbReference>
<keyword evidence="7 13" id="KW-0418">Kinase</keyword>
<dbReference type="SMART" id="SM00387">
    <property type="entry name" value="HATPase_c"/>
    <property type="match status" value="1"/>
</dbReference>
<comment type="subcellular location">
    <subcellularLocation>
        <location evidence="2">Membrane</location>
    </subcellularLocation>
</comment>
<keyword evidence="5" id="KW-0808">Transferase</keyword>
<evidence type="ECO:0000256" key="1">
    <source>
        <dbReference type="ARBA" id="ARBA00000085"/>
    </source>
</evidence>
<evidence type="ECO:0000256" key="6">
    <source>
        <dbReference type="ARBA" id="ARBA00022692"/>
    </source>
</evidence>
<feature type="transmembrane region" description="Helical" evidence="10">
    <location>
        <begin position="443"/>
        <end position="461"/>
    </location>
</feature>
<keyword evidence="10" id="KW-0472">Membrane</keyword>
<evidence type="ECO:0000259" key="11">
    <source>
        <dbReference type="PROSITE" id="PS50109"/>
    </source>
</evidence>
<name>A0ABY7LHS5_9GAMM</name>
<keyword evidence="6 10" id="KW-0812">Transmembrane</keyword>
<proteinExistence type="predicted"/>
<keyword evidence="14" id="KW-1185">Reference proteome</keyword>
<gene>
    <name evidence="13" type="primary">pdsS</name>
    <name evidence="13" type="ORF">N7E60_15325</name>
</gene>
<keyword evidence="9" id="KW-0902">Two-component regulatory system</keyword>
<reference evidence="13" key="1">
    <citation type="submission" date="2022-09" db="EMBL/GenBank/DDBJ databases">
        <authorList>
            <person name="Li Z.-J."/>
        </authorList>
    </citation>
    <scope>NUCLEOTIDE SEQUENCE</scope>
    <source>
        <strain evidence="13">TGB10</strain>
        <plasmid evidence="13">unnamed</plasmid>
    </source>
</reference>
<feature type="domain" description="Histidine kinase" evidence="11">
    <location>
        <begin position="526"/>
        <end position="742"/>
    </location>
</feature>
<dbReference type="NCBIfam" id="TIGR03785">
    <property type="entry name" value="marine_sort_HK"/>
    <property type="match status" value="1"/>
</dbReference>
<keyword evidence="4" id="KW-0597">Phosphoprotein</keyword>
<dbReference type="InterPro" id="IPR036097">
    <property type="entry name" value="HisK_dim/P_sf"/>
</dbReference>
<dbReference type="CDD" id="cd00082">
    <property type="entry name" value="HisKA"/>
    <property type="match status" value="1"/>
</dbReference>
<dbReference type="Gene3D" id="3.30.565.10">
    <property type="entry name" value="Histidine kinase-like ATPase, C-terminal domain"/>
    <property type="match status" value="1"/>
</dbReference>
<organism evidence="13 14">
    <name type="scientific">Salinivibrio proteolyticus</name>
    <dbReference type="NCBI Taxonomy" id="334715"/>
    <lineage>
        <taxon>Bacteria</taxon>
        <taxon>Pseudomonadati</taxon>
        <taxon>Pseudomonadota</taxon>
        <taxon>Gammaproteobacteria</taxon>
        <taxon>Vibrionales</taxon>
        <taxon>Vibrionaceae</taxon>
        <taxon>Salinivibrio</taxon>
    </lineage>
</organism>
<dbReference type="Gene3D" id="2.60.40.1190">
    <property type="match status" value="1"/>
</dbReference>
<dbReference type="SUPFAM" id="SSF49344">
    <property type="entry name" value="CBD9-like"/>
    <property type="match status" value="1"/>
</dbReference>
<evidence type="ECO:0000313" key="13">
    <source>
        <dbReference type="EMBL" id="WBA16744.1"/>
    </source>
</evidence>
<dbReference type="InterPro" id="IPR003660">
    <property type="entry name" value="HAMP_dom"/>
</dbReference>
<dbReference type="RefSeq" id="WP_269598975.1">
    <property type="nucleotide sequence ID" value="NZ_CP114585.1"/>
</dbReference>
<dbReference type="PROSITE" id="PS50109">
    <property type="entry name" value="HIS_KIN"/>
    <property type="match status" value="1"/>
</dbReference>
<evidence type="ECO:0000256" key="10">
    <source>
        <dbReference type="SAM" id="Phobius"/>
    </source>
</evidence>
<keyword evidence="13" id="KW-0614">Plasmid</keyword>